<dbReference type="Gene3D" id="2.40.50.100">
    <property type="match status" value="1"/>
</dbReference>
<evidence type="ECO:0000256" key="4">
    <source>
        <dbReference type="SAM" id="Coils"/>
    </source>
</evidence>
<dbReference type="InterPro" id="IPR058792">
    <property type="entry name" value="Beta-barrel_RND_2"/>
</dbReference>
<dbReference type="Gene3D" id="1.10.287.470">
    <property type="entry name" value="Helix hairpin bin"/>
    <property type="match status" value="1"/>
</dbReference>
<reference evidence="8" key="1">
    <citation type="submission" date="2021-01" db="EMBL/GenBank/DDBJ databases">
        <title>Modified the classification status of verrucomicrobia.</title>
        <authorList>
            <person name="Feng X."/>
        </authorList>
    </citation>
    <scope>NUCLEOTIDE SEQUENCE</scope>
    <source>
        <strain evidence="8">5K15</strain>
    </source>
</reference>
<sequence>MKTQQHDDLADKIRANSPSRRKRFITLLILLLLLAGAAFALQKYYYGGDDGKPTYVTEAIDRGSIAVTVTATGNLEPTNEVSVGSEISGTMDKVLVDYNDTVEEGQVIAVLDTTKLEQELNSLRASLSVAKASVNQAKATVAESESSLKRLQELHRISGGKTPSQADLDTATATRDRALASLESAKAAVLKAEAEVKVTETDLDKSEIKSPITGIVLSRSVEPGSTVAAQFSAPELFIVAETLTKMKLEVAVAEADIGRMKPGQSASFTVDAWPDRTYEAKVVKVSYASEITDNVVTYEAELEVKNDDLSLRPGMTATADIRVAESNNILMVSNAVLRYKPGSGSTETKEAPKQSLLENLTPGPPRRAMRGGGGGRSGKGRSGKGQSGEGGRANGGGAAGETSMKSIWILDNGEPKQISVATGLTDGRHTEVLGPEVEEGMQVIIREKVDTP</sequence>
<comment type="caution">
    <text evidence="8">The sequence shown here is derived from an EMBL/GenBank/DDBJ whole genome shotgun (WGS) entry which is preliminary data.</text>
</comment>
<dbReference type="GO" id="GO:0022857">
    <property type="term" value="F:transmembrane transporter activity"/>
    <property type="evidence" value="ECO:0007669"/>
    <property type="project" value="InterPro"/>
</dbReference>
<feature type="domain" description="CusB-like beta-barrel" evidence="7">
    <location>
        <begin position="248"/>
        <end position="322"/>
    </location>
</feature>
<comment type="subcellular location">
    <subcellularLocation>
        <location evidence="1">Cell envelope</location>
    </subcellularLocation>
</comment>
<gene>
    <name evidence="8" type="ORF">JIN83_13945</name>
</gene>
<feature type="compositionally biased region" description="Gly residues" evidence="5">
    <location>
        <begin position="383"/>
        <end position="399"/>
    </location>
</feature>
<evidence type="ECO:0000256" key="2">
    <source>
        <dbReference type="ARBA" id="ARBA00009477"/>
    </source>
</evidence>
<organism evidence="8 9">
    <name type="scientific">Oceaniferula flava</name>
    <dbReference type="NCBI Taxonomy" id="2800421"/>
    <lineage>
        <taxon>Bacteria</taxon>
        <taxon>Pseudomonadati</taxon>
        <taxon>Verrucomicrobiota</taxon>
        <taxon>Verrucomicrobiia</taxon>
        <taxon>Verrucomicrobiales</taxon>
        <taxon>Verrucomicrobiaceae</taxon>
        <taxon>Oceaniferula</taxon>
    </lineage>
</organism>
<dbReference type="InterPro" id="IPR050465">
    <property type="entry name" value="UPF0194_transport"/>
</dbReference>
<name>A0AAE2SGP8_9BACT</name>
<evidence type="ECO:0000256" key="1">
    <source>
        <dbReference type="ARBA" id="ARBA00004196"/>
    </source>
</evidence>
<proteinExistence type="inferred from homology"/>
<dbReference type="InterPro" id="IPR006143">
    <property type="entry name" value="RND_pump_MFP"/>
</dbReference>
<dbReference type="Gene3D" id="2.40.30.170">
    <property type="match status" value="1"/>
</dbReference>
<dbReference type="PANTHER" id="PTHR32347">
    <property type="entry name" value="EFFLUX SYSTEM COMPONENT YKNX-RELATED"/>
    <property type="match status" value="1"/>
</dbReference>
<dbReference type="SUPFAM" id="SSF111369">
    <property type="entry name" value="HlyD-like secretion proteins"/>
    <property type="match status" value="1"/>
</dbReference>
<evidence type="ECO:0000259" key="7">
    <source>
        <dbReference type="Pfam" id="PF25954"/>
    </source>
</evidence>
<dbReference type="AlphaFoldDB" id="A0AAE2SGP8"/>
<evidence type="ECO:0000259" key="6">
    <source>
        <dbReference type="Pfam" id="PF25917"/>
    </source>
</evidence>
<evidence type="ECO:0000313" key="9">
    <source>
        <dbReference type="Proteomes" id="UP000634206"/>
    </source>
</evidence>
<feature type="region of interest" description="Disordered" evidence="5">
    <location>
        <begin position="341"/>
        <end position="400"/>
    </location>
</feature>
<accession>A0AAE2SGP8</accession>
<dbReference type="Proteomes" id="UP000634206">
    <property type="component" value="Unassembled WGS sequence"/>
</dbReference>
<dbReference type="Pfam" id="PF25954">
    <property type="entry name" value="Beta-barrel_RND_2"/>
    <property type="match status" value="1"/>
</dbReference>
<feature type="coiled-coil region" evidence="4">
    <location>
        <begin position="134"/>
        <end position="209"/>
    </location>
</feature>
<dbReference type="NCBIfam" id="TIGR01730">
    <property type="entry name" value="RND_mfp"/>
    <property type="match status" value="1"/>
</dbReference>
<keyword evidence="3 4" id="KW-0175">Coiled coil</keyword>
<evidence type="ECO:0000256" key="5">
    <source>
        <dbReference type="SAM" id="MobiDB-lite"/>
    </source>
</evidence>
<dbReference type="InterPro" id="IPR058625">
    <property type="entry name" value="MdtA-like_BSH"/>
</dbReference>
<dbReference type="PANTHER" id="PTHR32347:SF14">
    <property type="entry name" value="EFFLUX SYSTEM COMPONENT YKNX-RELATED"/>
    <property type="match status" value="1"/>
</dbReference>
<dbReference type="EMBL" id="JAENIG010000010">
    <property type="protein sequence ID" value="MBK1856071.1"/>
    <property type="molecule type" value="Genomic_DNA"/>
</dbReference>
<feature type="domain" description="Multidrug resistance protein MdtA-like barrel-sandwich hybrid" evidence="6">
    <location>
        <begin position="79"/>
        <end position="231"/>
    </location>
</feature>
<dbReference type="GO" id="GO:0016020">
    <property type="term" value="C:membrane"/>
    <property type="evidence" value="ECO:0007669"/>
    <property type="project" value="InterPro"/>
</dbReference>
<comment type="similarity">
    <text evidence="2">Belongs to the membrane fusion protein (MFP) (TC 8.A.1) family.</text>
</comment>
<evidence type="ECO:0000256" key="3">
    <source>
        <dbReference type="ARBA" id="ARBA00023054"/>
    </source>
</evidence>
<keyword evidence="9" id="KW-1185">Reference proteome</keyword>
<dbReference type="Pfam" id="PF25917">
    <property type="entry name" value="BSH_RND"/>
    <property type="match status" value="1"/>
</dbReference>
<dbReference type="GO" id="GO:0030313">
    <property type="term" value="C:cell envelope"/>
    <property type="evidence" value="ECO:0007669"/>
    <property type="project" value="UniProtKB-SubCell"/>
</dbReference>
<protein>
    <submittedName>
        <fullName evidence="8">Efflux RND transporter periplasmic adaptor subunit</fullName>
    </submittedName>
</protein>
<evidence type="ECO:0000313" key="8">
    <source>
        <dbReference type="EMBL" id="MBK1856071.1"/>
    </source>
</evidence>
<dbReference type="RefSeq" id="WP_309490685.1">
    <property type="nucleotide sequence ID" value="NZ_JAENIG010000010.1"/>
</dbReference>